<protein>
    <submittedName>
        <fullName evidence="1">Retrovirus-related Pol polyprotein from transposon 17.6</fullName>
    </submittedName>
</protein>
<dbReference type="AlphaFoldDB" id="A0A5B6VWD2"/>
<evidence type="ECO:0000313" key="2">
    <source>
        <dbReference type="Proteomes" id="UP000325315"/>
    </source>
</evidence>
<comment type="caution">
    <text evidence="1">The sequence shown here is derived from an EMBL/GenBank/DDBJ whole genome shotgun (WGS) entry which is preliminary data.</text>
</comment>
<dbReference type="OrthoDB" id="415724at2759"/>
<gene>
    <name evidence="1" type="ORF">EPI10_023697</name>
</gene>
<keyword evidence="2" id="KW-1185">Reference proteome</keyword>
<dbReference type="PANTHER" id="PTHR45835">
    <property type="entry name" value="YALI0A06105P"/>
    <property type="match status" value="1"/>
</dbReference>
<dbReference type="Proteomes" id="UP000325315">
    <property type="component" value="Unassembled WGS sequence"/>
</dbReference>
<dbReference type="PANTHER" id="PTHR45835:SF87">
    <property type="entry name" value="RNA-DIRECTED DNA POLYMERASE"/>
    <property type="match status" value="1"/>
</dbReference>
<organism evidence="1 2">
    <name type="scientific">Gossypium australe</name>
    <dbReference type="NCBI Taxonomy" id="47621"/>
    <lineage>
        <taxon>Eukaryota</taxon>
        <taxon>Viridiplantae</taxon>
        <taxon>Streptophyta</taxon>
        <taxon>Embryophyta</taxon>
        <taxon>Tracheophyta</taxon>
        <taxon>Spermatophyta</taxon>
        <taxon>Magnoliopsida</taxon>
        <taxon>eudicotyledons</taxon>
        <taxon>Gunneridae</taxon>
        <taxon>Pentapetalae</taxon>
        <taxon>rosids</taxon>
        <taxon>malvids</taxon>
        <taxon>Malvales</taxon>
        <taxon>Malvaceae</taxon>
        <taxon>Malvoideae</taxon>
        <taxon>Gossypium</taxon>
    </lineage>
</organism>
<name>A0A5B6VWD2_9ROSI</name>
<evidence type="ECO:0000313" key="1">
    <source>
        <dbReference type="EMBL" id="KAA3473305.1"/>
    </source>
</evidence>
<sequence>MVRLVIEYHPRKANVVADALSRKSLFALRAMNTWMTLSDDGSILVELRARPMFLQEIYEAQKGDNGLQAKRVQCESSVESDSRLNSEGCLMFQDRVCVSRNDELIQKILYEAHIGCVFVHPSSTKIMKKDTSEFVSRCLICQQVKAEHQVPSGLLQPIMVPKWK</sequence>
<proteinExistence type="predicted"/>
<accession>A0A5B6VWD2</accession>
<reference evidence="2" key="1">
    <citation type="journal article" date="2019" name="Plant Biotechnol. J.">
        <title>Genome sequencing of the Australian wild diploid species Gossypium australe highlights disease resistance and delayed gland morphogenesis.</title>
        <authorList>
            <person name="Cai Y."/>
            <person name="Cai X."/>
            <person name="Wang Q."/>
            <person name="Wang P."/>
            <person name="Zhang Y."/>
            <person name="Cai C."/>
            <person name="Xu Y."/>
            <person name="Wang K."/>
            <person name="Zhou Z."/>
            <person name="Wang C."/>
            <person name="Geng S."/>
            <person name="Li B."/>
            <person name="Dong Q."/>
            <person name="Hou Y."/>
            <person name="Wang H."/>
            <person name="Ai P."/>
            <person name="Liu Z."/>
            <person name="Yi F."/>
            <person name="Sun M."/>
            <person name="An G."/>
            <person name="Cheng J."/>
            <person name="Zhang Y."/>
            <person name="Shi Q."/>
            <person name="Xie Y."/>
            <person name="Shi X."/>
            <person name="Chang Y."/>
            <person name="Huang F."/>
            <person name="Chen Y."/>
            <person name="Hong S."/>
            <person name="Mi L."/>
            <person name="Sun Q."/>
            <person name="Zhang L."/>
            <person name="Zhou B."/>
            <person name="Peng R."/>
            <person name="Zhang X."/>
            <person name="Liu F."/>
        </authorList>
    </citation>
    <scope>NUCLEOTIDE SEQUENCE [LARGE SCALE GENOMIC DNA]</scope>
    <source>
        <strain evidence="2">cv. PA1801</strain>
    </source>
</reference>
<dbReference type="EMBL" id="SMMG02000005">
    <property type="protein sequence ID" value="KAA3473305.1"/>
    <property type="molecule type" value="Genomic_DNA"/>
</dbReference>